<dbReference type="InterPro" id="IPR002347">
    <property type="entry name" value="SDR_fam"/>
</dbReference>
<dbReference type="AlphaFoldDB" id="A0A2U1JPR9"/>
<organism evidence="1 2">
    <name type="scientific">Pueribacillus theae</name>
    <dbReference type="NCBI Taxonomy" id="2171751"/>
    <lineage>
        <taxon>Bacteria</taxon>
        <taxon>Bacillati</taxon>
        <taxon>Bacillota</taxon>
        <taxon>Bacilli</taxon>
        <taxon>Bacillales</taxon>
        <taxon>Bacillaceae</taxon>
        <taxon>Pueribacillus</taxon>
    </lineage>
</organism>
<dbReference type="Pfam" id="PF00106">
    <property type="entry name" value="adh_short"/>
    <property type="match status" value="1"/>
</dbReference>
<evidence type="ECO:0000313" key="2">
    <source>
        <dbReference type="Proteomes" id="UP000245998"/>
    </source>
</evidence>
<evidence type="ECO:0000313" key="1">
    <source>
        <dbReference type="EMBL" id="PWA07132.1"/>
    </source>
</evidence>
<dbReference type="EMBL" id="QCZG01000052">
    <property type="protein sequence ID" value="PWA07132.1"/>
    <property type="molecule type" value="Genomic_DNA"/>
</dbReference>
<accession>A0A2U1JPR9</accession>
<gene>
    <name evidence="1" type="ORF">DCC39_16715</name>
</gene>
<protein>
    <submittedName>
        <fullName evidence="1">Uncharacterized protein</fullName>
    </submittedName>
</protein>
<dbReference type="OrthoDB" id="9775296at2"/>
<comment type="caution">
    <text evidence="1">The sequence shown here is derived from an EMBL/GenBank/DDBJ whole genome shotgun (WGS) entry which is preliminary data.</text>
</comment>
<dbReference type="InterPro" id="IPR036291">
    <property type="entry name" value="NAD(P)-bd_dom_sf"/>
</dbReference>
<keyword evidence="2" id="KW-1185">Reference proteome</keyword>
<reference evidence="1 2" key="1">
    <citation type="submission" date="2018-04" db="EMBL/GenBank/DDBJ databases">
        <title>Camelliibacillus theae gen. nov., sp. nov., isolated from Pu'er tea.</title>
        <authorList>
            <person name="Niu L."/>
        </authorList>
    </citation>
    <scope>NUCLEOTIDE SEQUENCE [LARGE SCALE GENOMIC DNA]</scope>
    <source>
        <strain evidence="1 2">T8</strain>
    </source>
</reference>
<sequence length="53" mass="5869">MEVSIDDIKRMFDTNVSGVIYGSKAVVEHFKRGVPGALINVGSLLDCYLKLLR</sequence>
<proteinExistence type="predicted"/>
<name>A0A2U1JPR9_9BACI</name>
<dbReference type="Gene3D" id="3.40.50.720">
    <property type="entry name" value="NAD(P)-binding Rossmann-like Domain"/>
    <property type="match status" value="1"/>
</dbReference>
<dbReference type="Proteomes" id="UP000245998">
    <property type="component" value="Unassembled WGS sequence"/>
</dbReference>
<dbReference type="SUPFAM" id="SSF51735">
    <property type="entry name" value="NAD(P)-binding Rossmann-fold domains"/>
    <property type="match status" value="1"/>
</dbReference>